<dbReference type="OrthoDB" id="288504at2"/>
<proteinExistence type="predicted"/>
<keyword evidence="3" id="KW-0325">Glycoprotein</keyword>
<gene>
    <name evidence="5" type="ORF">HMPREF0063_12785</name>
</gene>
<name>E2SFH6_9ACTN</name>
<dbReference type="STRING" id="585531.HMPREF0063_12785"/>
<dbReference type="RefSeq" id="WP_007079440.1">
    <property type="nucleotide sequence ID" value="NZ_CM001024.1"/>
</dbReference>
<evidence type="ECO:0000256" key="2">
    <source>
        <dbReference type="ARBA" id="ARBA00022679"/>
    </source>
</evidence>
<protein>
    <recommendedName>
        <fullName evidence="4">Glycosyltransferase 61 catalytic domain-containing protein</fullName>
    </recommendedName>
</protein>
<keyword evidence="2" id="KW-0808">Transferase</keyword>
<dbReference type="eggNOG" id="COG4421">
    <property type="taxonomic scope" value="Bacteria"/>
</dbReference>
<comment type="caution">
    <text evidence="5">The sequence shown here is derived from an EMBL/GenBank/DDBJ whole genome shotgun (WGS) entry which is preliminary data.</text>
</comment>
<evidence type="ECO:0000256" key="3">
    <source>
        <dbReference type="ARBA" id="ARBA00023180"/>
    </source>
</evidence>
<dbReference type="HOGENOM" id="CLU_665390_0_0_11"/>
<keyword evidence="6" id="KW-1185">Reference proteome</keyword>
<evidence type="ECO:0000313" key="5">
    <source>
        <dbReference type="EMBL" id="EFQ82077.1"/>
    </source>
</evidence>
<dbReference type="Pfam" id="PF04577">
    <property type="entry name" value="Glyco_transf_61"/>
    <property type="match status" value="1"/>
</dbReference>
<dbReference type="AlphaFoldDB" id="E2SFH6"/>
<reference evidence="5" key="1">
    <citation type="submission" date="2010-08" db="EMBL/GenBank/DDBJ databases">
        <authorList>
            <person name="Muzny D."/>
            <person name="Qin X."/>
            <person name="Buhay C."/>
            <person name="Dugan-Rocha S."/>
            <person name="Ding Y."/>
            <person name="Chen G."/>
            <person name="Hawes A."/>
            <person name="Holder M."/>
            <person name="Jhangiani S."/>
            <person name="Johnson A."/>
            <person name="Khan Z."/>
            <person name="Li Z."/>
            <person name="Liu W."/>
            <person name="Liu X."/>
            <person name="Perez L."/>
            <person name="Shen H."/>
            <person name="Wang Q."/>
            <person name="Watt J."/>
            <person name="Xi L."/>
            <person name="Xin Y."/>
            <person name="Zhou J."/>
            <person name="Deng J."/>
            <person name="Jiang H."/>
            <person name="Liu Y."/>
            <person name="Qu J."/>
            <person name="Song X.-Z."/>
            <person name="Zhang L."/>
            <person name="Villasana D."/>
            <person name="Johnson A."/>
            <person name="Liu J."/>
            <person name="Liyanage D."/>
            <person name="Lorensuhewa L."/>
            <person name="Robinson T."/>
            <person name="Song A."/>
            <person name="Song B.-B."/>
            <person name="Dinh H."/>
            <person name="Thornton R."/>
            <person name="Coyle M."/>
            <person name="Francisco L."/>
            <person name="Jackson L."/>
            <person name="Javaid M."/>
            <person name="Korchina V."/>
            <person name="Kovar C."/>
            <person name="Mata R."/>
            <person name="Mathew T."/>
            <person name="Ngo R."/>
            <person name="Nguyen L."/>
            <person name="Nguyen N."/>
            <person name="Okwuonu G."/>
            <person name="Ongeri F."/>
            <person name="Pham C."/>
            <person name="Simmons D."/>
            <person name="Wilczek-Boney K."/>
            <person name="Hale W."/>
            <person name="Jakkamsetti A."/>
            <person name="Pham P."/>
            <person name="Ruth R."/>
            <person name="San Lucas F."/>
            <person name="Warren J."/>
            <person name="Zhang J."/>
            <person name="Zhao Z."/>
            <person name="Zhou C."/>
            <person name="Zhu D."/>
            <person name="Lee S."/>
            <person name="Bess C."/>
            <person name="Blankenburg K."/>
            <person name="Forbes L."/>
            <person name="Fu Q."/>
            <person name="Gubbala S."/>
            <person name="Hirani K."/>
            <person name="Jayaseelan J.C."/>
            <person name="Lara F."/>
            <person name="Munidasa M."/>
            <person name="Palculict T."/>
            <person name="Patil S."/>
            <person name="Pu L.-L."/>
            <person name="Saada N."/>
            <person name="Tang L."/>
            <person name="Weissenberger G."/>
            <person name="Zhu Y."/>
            <person name="Hemphill L."/>
            <person name="Shang Y."/>
            <person name="Youmans B."/>
            <person name="Ayvaz T."/>
            <person name="Ross M."/>
            <person name="Santibanez J."/>
            <person name="Aqrawi P."/>
            <person name="Gross S."/>
            <person name="Joshi V."/>
            <person name="Fowler G."/>
            <person name="Nazareth L."/>
            <person name="Reid J."/>
            <person name="Worley K."/>
            <person name="Petrosino J."/>
            <person name="Highlander S."/>
            <person name="Gibbs R."/>
        </authorList>
    </citation>
    <scope>NUCLEOTIDE SEQUENCE [LARGE SCALE GENOMIC DNA]</scope>
    <source>
        <strain evidence="5">DSM 15272</strain>
    </source>
</reference>
<feature type="domain" description="Glycosyltransferase 61 catalytic" evidence="4">
    <location>
        <begin position="168"/>
        <end position="339"/>
    </location>
</feature>
<keyword evidence="1" id="KW-0328">Glycosyltransferase</keyword>
<dbReference type="InterPro" id="IPR007657">
    <property type="entry name" value="Glycosyltransferase_61"/>
</dbReference>
<evidence type="ECO:0000259" key="4">
    <source>
        <dbReference type="Pfam" id="PF04577"/>
    </source>
</evidence>
<dbReference type="InterPro" id="IPR049625">
    <property type="entry name" value="Glyco_transf_61_cat"/>
</dbReference>
<dbReference type="Proteomes" id="UP000003111">
    <property type="component" value="Unassembled WGS sequence"/>
</dbReference>
<organism evidence="5 6">
    <name type="scientific">Aeromicrobium marinum DSM 15272</name>
    <dbReference type="NCBI Taxonomy" id="585531"/>
    <lineage>
        <taxon>Bacteria</taxon>
        <taxon>Bacillati</taxon>
        <taxon>Actinomycetota</taxon>
        <taxon>Actinomycetes</taxon>
        <taxon>Propionibacteriales</taxon>
        <taxon>Nocardioidaceae</taxon>
        <taxon>Aeromicrobium</taxon>
    </lineage>
</organism>
<evidence type="ECO:0000256" key="1">
    <source>
        <dbReference type="ARBA" id="ARBA00022676"/>
    </source>
</evidence>
<dbReference type="PANTHER" id="PTHR20961">
    <property type="entry name" value="GLYCOSYLTRANSFERASE"/>
    <property type="match status" value="1"/>
</dbReference>
<evidence type="ECO:0000313" key="6">
    <source>
        <dbReference type="Proteomes" id="UP000003111"/>
    </source>
</evidence>
<dbReference type="GO" id="GO:0016757">
    <property type="term" value="F:glycosyltransferase activity"/>
    <property type="evidence" value="ECO:0007669"/>
    <property type="project" value="UniProtKB-KW"/>
</dbReference>
<sequence length="403" mass="44649">MTRLPARLQPLWPLVKRLHRLASWWSGLVGRHTRWLQGDRALPARGTVSMDQTRALEPEHVTIHRVGDGEAIRHPDAVGEPPAHWVFRRRAVHDVPPLASLEIAGGTVVGDYGANLTPGGTLDYETSEYFGIRGWREHPLFLRRRLPEVEHVEGTVVSLATRGGSSNYYHFLTDVLPRFGVFEATMPGRTVDALYVPATAAYQRTLLDLAGLGDHQVIATGKHRAVRADHLVVPCLTNPSEVAPRWTVDWLRSRLTPTRDDAPRTRLYVTRGQVPNTRRLEHEDEIVAGLAERGFVTVEPGGLTPQEQIDTFSAAEVVVAPHGAALTNLLFVQPGTRVLEMFAADYVNACYWSICQAIPGVEYRYLVAEGAERHGPGDPMNKIQADIDIPPATVLRAVDDLLT</sequence>
<accession>E2SFH6</accession>
<dbReference type="EMBL" id="ACLF03000012">
    <property type="protein sequence ID" value="EFQ82077.1"/>
    <property type="molecule type" value="Genomic_DNA"/>
</dbReference>